<dbReference type="PaxDb" id="29760-VIT_12s0034g01380.t01"/>
<sequence length="57" mass="6381">MIYLWMRLLKKLIGSLVYSLNISTKFINVGPPIPLAAACMALNASDNDVTPRLYCEH</sequence>
<protein>
    <submittedName>
        <fullName evidence="1">Uncharacterized protein</fullName>
    </submittedName>
</protein>
<proteinExistence type="predicted"/>
<dbReference type="AlphaFoldDB" id="D7T017"/>
<reference evidence="2" key="1">
    <citation type="journal article" date="2007" name="Nature">
        <title>The grapevine genome sequence suggests ancestral hexaploidization in major angiosperm phyla.</title>
        <authorList>
            <consortium name="The French-Italian Public Consortium for Grapevine Genome Characterization."/>
            <person name="Jaillon O."/>
            <person name="Aury J.-M."/>
            <person name="Noel B."/>
            <person name="Policriti A."/>
            <person name="Clepet C."/>
            <person name="Casagrande A."/>
            <person name="Choisne N."/>
            <person name="Aubourg S."/>
            <person name="Vitulo N."/>
            <person name="Jubin C."/>
            <person name="Vezzi A."/>
            <person name="Legeai F."/>
            <person name="Hugueney P."/>
            <person name="Dasilva C."/>
            <person name="Horner D."/>
            <person name="Mica E."/>
            <person name="Jublot D."/>
            <person name="Poulain J."/>
            <person name="Bruyere C."/>
            <person name="Billault A."/>
            <person name="Segurens B."/>
            <person name="Gouyvenoux M."/>
            <person name="Ugarte E."/>
            <person name="Cattonaro F."/>
            <person name="Anthouard V."/>
            <person name="Vico V."/>
            <person name="Del Fabbro C."/>
            <person name="Alaux M."/>
            <person name="Di Gaspero G."/>
            <person name="Dumas V."/>
            <person name="Felice N."/>
            <person name="Paillard S."/>
            <person name="Juman I."/>
            <person name="Moroldo M."/>
            <person name="Scalabrin S."/>
            <person name="Canaguier A."/>
            <person name="Le Clainche I."/>
            <person name="Malacrida G."/>
            <person name="Durand E."/>
            <person name="Pesole G."/>
            <person name="Laucou V."/>
            <person name="Chatelet P."/>
            <person name="Merdinoglu D."/>
            <person name="Delledonne M."/>
            <person name="Pezzotti M."/>
            <person name="Lecharny A."/>
            <person name="Scarpelli C."/>
            <person name="Artiguenave F."/>
            <person name="Pe M.E."/>
            <person name="Valle G."/>
            <person name="Morgante M."/>
            <person name="Caboche M."/>
            <person name="Adam-Blondon A.-F."/>
            <person name="Weissenbach J."/>
            <person name="Quetier F."/>
            <person name="Wincker P."/>
        </authorList>
    </citation>
    <scope>NUCLEOTIDE SEQUENCE [LARGE SCALE GENOMIC DNA]</scope>
    <source>
        <strain evidence="2">cv. Pinot noir / PN40024</strain>
    </source>
</reference>
<name>D7T017_VITVI</name>
<organism evidence="1 2">
    <name type="scientific">Vitis vinifera</name>
    <name type="common">Grape</name>
    <dbReference type="NCBI Taxonomy" id="29760"/>
    <lineage>
        <taxon>Eukaryota</taxon>
        <taxon>Viridiplantae</taxon>
        <taxon>Streptophyta</taxon>
        <taxon>Embryophyta</taxon>
        <taxon>Tracheophyta</taxon>
        <taxon>Spermatophyta</taxon>
        <taxon>Magnoliopsida</taxon>
        <taxon>eudicotyledons</taxon>
        <taxon>Gunneridae</taxon>
        <taxon>Pentapetalae</taxon>
        <taxon>rosids</taxon>
        <taxon>Vitales</taxon>
        <taxon>Vitaceae</taxon>
        <taxon>Viteae</taxon>
        <taxon>Vitis</taxon>
    </lineage>
</organism>
<accession>D7T017</accession>
<gene>
    <name evidence="1" type="ordered locus">VIT_12s0034g01380</name>
</gene>
<keyword evidence="2" id="KW-1185">Reference proteome</keyword>
<evidence type="ECO:0000313" key="2">
    <source>
        <dbReference type="Proteomes" id="UP000009183"/>
    </source>
</evidence>
<dbReference type="Proteomes" id="UP000009183">
    <property type="component" value="Chromosome 12"/>
</dbReference>
<dbReference type="InParanoid" id="D7T017"/>
<dbReference type="EMBL" id="FN595497">
    <property type="protein sequence ID" value="CBI23846.3"/>
    <property type="molecule type" value="Genomic_DNA"/>
</dbReference>
<evidence type="ECO:0000313" key="1">
    <source>
        <dbReference type="EMBL" id="CBI23846.3"/>
    </source>
</evidence>
<dbReference type="HOGENOM" id="CLU_3000318_0_0_1"/>